<accession>A0A4Z1NS52</accession>
<gene>
    <name evidence="1" type="ORF">E6O75_ATG11346</name>
</gene>
<name>A0A4Z1NS52_9PEZI</name>
<protein>
    <submittedName>
        <fullName evidence="1">Uncharacterized protein</fullName>
    </submittedName>
</protein>
<dbReference type="AlphaFoldDB" id="A0A4Z1NS52"/>
<keyword evidence="2" id="KW-1185">Reference proteome</keyword>
<organism evidence="1 2">
    <name type="scientific">Venturia nashicola</name>
    <dbReference type="NCBI Taxonomy" id="86259"/>
    <lineage>
        <taxon>Eukaryota</taxon>
        <taxon>Fungi</taxon>
        <taxon>Dikarya</taxon>
        <taxon>Ascomycota</taxon>
        <taxon>Pezizomycotina</taxon>
        <taxon>Dothideomycetes</taxon>
        <taxon>Pleosporomycetidae</taxon>
        <taxon>Venturiales</taxon>
        <taxon>Venturiaceae</taxon>
        <taxon>Venturia</taxon>
    </lineage>
</organism>
<evidence type="ECO:0000313" key="1">
    <source>
        <dbReference type="EMBL" id="TID13430.1"/>
    </source>
</evidence>
<sequence>MLPPMAPISVTDARDRIVTAFAQSGEDVHVHNDSTFHDIKKPIQDFYHSNTHRIVDRNPTPRKTDVAFADNQRLLTLLDVFGSQPRTPTEPSEYLDDELSSKRITRIYMRSWKKTRDYAYKNDVDPTGASQQNQAYSKCPSTIRKPNWVERAEQTAQVFFDCRKSLEILEYTWI</sequence>
<reference evidence="1 2" key="1">
    <citation type="submission" date="2019-04" db="EMBL/GenBank/DDBJ databases">
        <title>High contiguity whole genome sequence and gene annotation resource for two Venturia nashicola isolates.</title>
        <authorList>
            <person name="Prokchorchik M."/>
            <person name="Won K."/>
            <person name="Lee Y."/>
            <person name="Choi E.D."/>
            <person name="Segonzac C."/>
            <person name="Sohn K.H."/>
        </authorList>
    </citation>
    <scope>NUCLEOTIDE SEQUENCE [LARGE SCALE GENOMIC DNA]</scope>
    <source>
        <strain evidence="1 2">PRI2</strain>
    </source>
</reference>
<dbReference type="Proteomes" id="UP000298493">
    <property type="component" value="Unassembled WGS sequence"/>
</dbReference>
<proteinExistence type="predicted"/>
<dbReference type="EMBL" id="SNSC02000026">
    <property type="protein sequence ID" value="TID13430.1"/>
    <property type="molecule type" value="Genomic_DNA"/>
</dbReference>
<comment type="caution">
    <text evidence="1">The sequence shown here is derived from an EMBL/GenBank/DDBJ whole genome shotgun (WGS) entry which is preliminary data.</text>
</comment>
<evidence type="ECO:0000313" key="2">
    <source>
        <dbReference type="Proteomes" id="UP000298493"/>
    </source>
</evidence>